<dbReference type="STRING" id="745531.A0A0C3S6F5"/>
<dbReference type="SUPFAM" id="SSF52540">
    <property type="entry name" value="P-loop containing nucleoside triphosphate hydrolases"/>
    <property type="match status" value="1"/>
</dbReference>
<organism evidence="1 2">
    <name type="scientific">Phlebiopsis gigantea (strain 11061_1 CR5-6)</name>
    <name type="common">White-rot fungus</name>
    <name type="synonym">Peniophora gigantea</name>
    <dbReference type="NCBI Taxonomy" id="745531"/>
    <lineage>
        <taxon>Eukaryota</taxon>
        <taxon>Fungi</taxon>
        <taxon>Dikarya</taxon>
        <taxon>Basidiomycota</taxon>
        <taxon>Agaricomycotina</taxon>
        <taxon>Agaricomycetes</taxon>
        <taxon>Polyporales</taxon>
        <taxon>Phanerochaetaceae</taxon>
        <taxon>Phlebiopsis</taxon>
    </lineage>
</organism>
<dbReference type="PANTHER" id="PTHR10285">
    <property type="entry name" value="URIDINE KINASE"/>
    <property type="match status" value="1"/>
</dbReference>
<dbReference type="EMBL" id="KN840587">
    <property type="protein sequence ID" value="KIP04100.1"/>
    <property type="molecule type" value="Genomic_DNA"/>
</dbReference>
<dbReference type="Proteomes" id="UP000053257">
    <property type="component" value="Unassembled WGS sequence"/>
</dbReference>
<dbReference type="OrthoDB" id="347435at2759"/>
<accession>A0A0C3S6F5</accession>
<dbReference type="Gene3D" id="3.40.50.300">
    <property type="entry name" value="P-loop containing nucleotide triphosphate hydrolases"/>
    <property type="match status" value="1"/>
</dbReference>
<dbReference type="HOGENOM" id="CLU_056986_1_0_1"/>
<dbReference type="AlphaFoldDB" id="A0A0C3S6F5"/>
<proteinExistence type="predicted"/>
<evidence type="ECO:0000313" key="2">
    <source>
        <dbReference type="Proteomes" id="UP000053257"/>
    </source>
</evidence>
<sequence length="314" mass="35472">MDSLPQVKHMSEHVLRQLALHRERQAGRSAIPPLFVAVQGPQGSGKTFLTTRLRDALIASPHSLSVVVLSIDDLYLPHDQLVAVAKAYPENRLLQGRGQPGTHDVKLGNEIIARLKRSNEQAHRDDPINIPRFDKSLFGGEGDRVKGTSVTGPVDVVVFEGWCVGFYPTSQEEIDRRFELPVPSLSADFFSARNFRKKDIHEINERLGEFPNWWSYFDTFIQIKPVENHPYDYIYTWRLQQEHNMKSANGGKGMTDEQVEKFVDRYIPGYVFFGDGITKGGLDTAGNVVQPPWVGRGLCLQIGESREVLTVNKF</sequence>
<evidence type="ECO:0000313" key="1">
    <source>
        <dbReference type="EMBL" id="KIP04100.1"/>
    </source>
</evidence>
<name>A0A0C3S6F5_PHLG1</name>
<keyword evidence="2" id="KW-1185">Reference proteome</keyword>
<evidence type="ECO:0008006" key="3">
    <source>
        <dbReference type="Google" id="ProtNLM"/>
    </source>
</evidence>
<gene>
    <name evidence="1" type="ORF">PHLGIDRAFT_110071</name>
</gene>
<protein>
    <recommendedName>
        <fullName evidence="3">P-loop containing nucleoside triphosphate hydrolase protein</fullName>
    </recommendedName>
</protein>
<reference evidence="1 2" key="1">
    <citation type="journal article" date="2014" name="PLoS Genet.">
        <title>Analysis of the Phlebiopsis gigantea genome, transcriptome and secretome provides insight into its pioneer colonization strategies of wood.</title>
        <authorList>
            <person name="Hori C."/>
            <person name="Ishida T."/>
            <person name="Igarashi K."/>
            <person name="Samejima M."/>
            <person name="Suzuki H."/>
            <person name="Master E."/>
            <person name="Ferreira P."/>
            <person name="Ruiz-Duenas F.J."/>
            <person name="Held B."/>
            <person name="Canessa P."/>
            <person name="Larrondo L.F."/>
            <person name="Schmoll M."/>
            <person name="Druzhinina I.S."/>
            <person name="Kubicek C.P."/>
            <person name="Gaskell J.A."/>
            <person name="Kersten P."/>
            <person name="St John F."/>
            <person name="Glasner J."/>
            <person name="Sabat G."/>
            <person name="Splinter BonDurant S."/>
            <person name="Syed K."/>
            <person name="Yadav J."/>
            <person name="Mgbeahuruike A.C."/>
            <person name="Kovalchuk A."/>
            <person name="Asiegbu F.O."/>
            <person name="Lackner G."/>
            <person name="Hoffmeister D."/>
            <person name="Rencoret J."/>
            <person name="Gutierrez A."/>
            <person name="Sun H."/>
            <person name="Lindquist E."/>
            <person name="Barry K."/>
            <person name="Riley R."/>
            <person name="Grigoriev I.V."/>
            <person name="Henrissat B."/>
            <person name="Kues U."/>
            <person name="Berka R.M."/>
            <person name="Martinez A.T."/>
            <person name="Covert S.F."/>
            <person name="Blanchette R.A."/>
            <person name="Cullen D."/>
        </authorList>
    </citation>
    <scope>NUCLEOTIDE SEQUENCE [LARGE SCALE GENOMIC DNA]</scope>
    <source>
        <strain evidence="1 2">11061_1 CR5-6</strain>
    </source>
</reference>
<dbReference type="InterPro" id="IPR027417">
    <property type="entry name" value="P-loop_NTPase"/>
</dbReference>